<evidence type="ECO:0000313" key="2">
    <source>
        <dbReference type="Proteomes" id="UP000070513"/>
    </source>
</evidence>
<organism evidence="1 2">
    <name type="scientific">Chryseobacterium kwangjuense</name>
    <dbReference type="NCBI Taxonomy" id="267125"/>
    <lineage>
        <taxon>Bacteria</taxon>
        <taxon>Pseudomonadati</taxon>
        <taxon>Bacteroidota</taxon>
        <taxon>Flavobacteriia</taxon>
        <taxon>Flavobacteriales</taxon>
        <taxon>Weeksellaceae</taxon>
        <taxon>Chryseobacterium group</taxon>
        <taxon>Chryseobacterium</taxon>
    </lineage>
</organism>
<dbReference type="EMBL" id="LPUR01000001">
    <property type="protein sequence ID" value="KXH84548.1"/>
    <property type="molecule type" value="Genomic_DNA"/>
</dbReference>
<dbReference type="AlphaFoldDB" id="A0A135WHZ5"/>
<sequence length="345" mass="41014">MKIQTLLSFILLFCLSSCNYSEKQQDIIQKISKKDTSRFDESFRKNLLNEFSKTDIIRLSSHENAEVALYFFQILLEKYPEECFDVLMKNLDNKKISVISTSYDTLNAMTVPEAMLFWESRKNIFTKEQKKELFEAILTDIEHKTHLDGYIFMYMLDHEKSPDPKYYSSVRKMITTGADHYMGDYTLLNYFSNYNKPEDSLIIKDFLKKNIFDKGSIHMNLTVEYIGKHPKPSYFSILREFYDERIKGNTFRADDIFFEFEDLTKATIQYKTEDAKNLMKDITYHTKYTSSGNYLASNEQIYFLLKKHDTANYFKEVTDDLGRKTDPVKLDSIEAWHKQWDKYFD</sequence>
<dbReference type="OrthoDB" id="1228446at2"/>
<evidence type="ECO:0000313" key="1">
    <source>
        <dbReference type="EMBL" id="KXH84548.1"/>
    </source>
</evidence>
<gene>
    <name evidence="1" type="ORF">AU378_01935</name>
</gene>
<reference evidence="2" key="1">
    <citation type="submission" date="2015-12" db="EMBL/GenBank/DDBJ databases">
        <title>Genome sequence of a biocontrol rhizobacterium Chryseobacterium kwangjuense strain KJ1R5 isolated from pepper (Capsicum annuum L.).</title>
        <authorList>
            <person name="Jeong J.-J."/>
            <person name="Park H."/>
            <person name="Mannaa M."/>
            <person name="Sang M.K."/>
            <person name="Choi I.-G."/>
            <person name="Kim K.D."/>
        </authorList>
    </citation>
    <scope>NUCLEOTIDE SEQUENCE [LARGE SCALE GENOMIC DNA]</scope>
    <source>
        <strain evidence="2">KJ1R5</strain>
    </source>
</reference>
<accession>A0A135WHZ5</accession>
<dbReference type="Proteomes" id="UP000070513">
    <property type="component" value="Unassembled WGS sequence"/>
</dbReference>
<proteinExistence type="predicted"/>
<protein>
    <submittedName>
        <fullName evidence="1">Uncharacterized protein</fullName>
    </submittedName>
</protein>
<comment type="caution">
    <text evidence="1">The sequence shown here is derived from an EMBL/GenBank/DDBJ whole genome shotgun (WGS) entry which is preliminary data.</text>
</comment>
<reference evidence="1 2" key="2">
    <citation type="journal article" date="2016" name="Genome Announc.">
        <title>Draft Genome Sequence of a Biocontrol Rhizobacterium, Chryseobacterium kwangjuense Strain KJ1R5, Isolated from Pepper (Capsicum annuum).</title>
        <authorList>
            <person name="Jeong J.J."/>
            <person name="Park H."/>
            <person name="Park B.H."/>
            <person name="Mannaa M."/>
            <person name="Sang M.K."/>
            <person name="Choi I.G."/>
            <person name="Kim K.D."/>
        </authorList>
    </citation>
    <scope>NUCLEOTIDE SEQUENCE [LARGE SCALE GENOMIC DNA]</scope>
    <source>
        <strain evidence="1 2">KJ1R5</strain>
    </source>
</reference>
<dbReference type="RefSeq" id="WP_062647441.1">
    <property type="nucleotide sequence ID" value="NZ_LPUR01000001.1"/>
</dbReference>
<name>A0A135WHZ5_9FLAO</name>